<accession>A0ABV0MGC6</accession>
<dbReference type="EMBL" id="JAHRIO010000516">
    <property type="protein sequence ID" value="MEQ2158153.1"/>
    <property type="molecule type" value="Genomic_DNA"/>
</dbReference>
<sequence length="112" mass="12740">MRSVGKTEVKQAPLGESEWREKVSLYVGGFIVVSVPVTVTLRIKHCYIKSSTLIYDCNMCYKSLLLSLLKHNNKLKSSGSEHKGHDRKSFDIYCTVIHTSQLFEIFSQLSKV</sequence>
<comment type="caution">
    <text evidence="1">The sequence shown here is derived from an EMBL/GenBank/DDBJ whole genome shotgun (WGS) entry which is preliminary data.</text>
</comment>
<evidence type="ECO:0000313" key="2">
    <source>
        <dbReference type="Proteomes" id="UP001476798"/>
    </source>
</evidence>
<protein>
    <submittedName>
        <fullName evidence="1">Uncharacterized protein</fullName>
    </submittedName>
</protein>
<reference evidence="1 2" key="1">
    <citation type="submission" date="2021-06" db="EMBL/GenBank/DDBJ databases">
        <authorList>
            <person name="Palmer J.M."/>
        </authorList>
    </citation>
    <scope>NUCLEOTIDE SEQUENCE [LARGE SCALE GENOMIC DNA]</scope>
    <source>
        <strain evidence="1 2">GA_2019</strain>
        <tissue evidence="1">Muscle</tissue>
    </source>
</reference>
<organism evidence="1 2">
    <name type="scientific">Goodea atripinnis</name>
    <dbReference type="NCBI Taxonomy" id="208336"/>
    <lineage>
        <taxon>Eukaryota</taxon>
        <taxon>Metazoa</taxon>
        <taxon>Chordata</taxon>
        <taxon>Craniata</taxon>
        <taxon>Vertebrata</taxon>
        <taxon>Euteleostomi</taxon>
        <taxon>Actinopterygii</taxon>
        <taxon>Neopterygii</taxon>
        <taxon>Teleostei</taxon>
        <taxon>Neoteleostei</taxon>
        <taxon>Acanthomorphata</taxon>
        <taxon>Ovalentaria</taxon>
        <taxon>Atherinomorphae</taxon>
        <taxon>Cyprinodontiformes</taxon>
        <taxon>Goodeidae</taxon>
        <taxon>Goodea</taxon>
    </lineage>
</organism>
<dbReference type="Proteomes" id="UP001476798">
    <property type="component" value="Unassembled WGS sequence"/>
</dbReference>
<proteinExistence type="predicted"/>
<name>A0ABV0MGC6_9TELE</name>
<gene>
    <name evidence="1" type="ORF">GOODEAATRI_009309</name>
</gene>
<evidence type="ECO:0000313" key="1">
    <source>
        <dbReference type="EMBL" id="MEQ2158153.1"/>
    </source>
</evidence>
<keyword evidence="2" id="KW-1185">Reference proteome</keyword>